<dbReference type="Gene3D" id="2.40.40.10">
    <property type="entry name" value="RlpA-like domain"/>
    <property type="match status" value="1"/>
</dbReference>
<evidence type="ECO:0000259" key="6">
    <source>
        <dbReference type="Pfam" id="PF03330"/>
    </source>
</evidence>
<evidence type="ECO:0000256" key="5">
    <source>
        <dbReference type="SAM" id="SignalP"/>
    </source>
</evidence>
<keyword evidence="3" id="KW-0472">Membrane</keyword>
<keyword evidence="3" id="KW-0564">Palmitate</keyword>
<dbReference type="SUPFAM" id="SSF50685">
    <property type="entry name" value="Barwin-like endoglucanases"/>
    <property type="match status" value="1"/>
</dbReference>
<evidence type="ECO:0000313" key="7">
    <source>
        <dbReference type="EMBL" id="MBH0238467.1"/>
    </source>
</evidence>
<gene>
    <name evidence="3" type="primary">rlpA</name>
    <name evidence="7" type="ORF">I5731_11590</name>
</gene>
<dbReference type="PANTHER" id="PTHR34183">
    <property type="entry name" value="ENDOLYTIC PEPTIDOGLYCAN TRANSGLYCOSYLASE RLPA"/>
    <property type="match status" value="1"/>
</dbReference>
<keyword evidence="3" id="KW-0449">Lipoprotein</keyword>
<evidence type="ECO:0000256" key="2">
    <source>
        <dbReference type="ARBA" id="ARBA00023316"/>
    </source>
</evidence>
<dbReference type="InterPro" id="IPR009009">
    <property type="entry name" value="RlpA-like_DPBB"/>
</dbReference>
<dbReference type="EMBL" id="JADZLT010000050">
    <property type="protein sequence ID" value="MBH0238467.1"/>
    <property type="molecule type" value="Genomic_DNA"/>
</dbReference>
<dbReference type="PROSITE" id="PS51257">
    <property type="entry name" value="PROKAR_LIPOPROTEIN"/>
    <property type="match status" value="1"/>
</dbReference>
<dbReference type="HAMAP" id="MF_02071">
    <property type="entry name" value="RlpA"/>
    <property type="match status" value="1"/>
</dbReference>
<dbReference type="InterPro" id="IPR036908">
    <property type="entry name" value="RlpA-like_sf"/>
</dbReference>
<comment type="caution">
    <text evidence="7">The sequence shown here is derived from an EMBL/GenBank/DDBJ whole genome shotgun (WGS) entry which is preliminary data.</text>
</comment>
<dbReference type="GO" id="GO:0071555">
    <property type="term" value="P:cell wall organization"/>
    <property type="evidence" value="ECO:0007669"/>
    <property type="project" value="UniProtKB-KW"/>
</dbReference>
<dbReference type="NCBIfam" id="TIGR00413">
    <property type="entry name" value="rlpA"/>
    <property type="match status" value="1"/>
</dbReference>
<evidence type="ECO:0000256" key="3">
    <source>
        <dbReference type="HAMAP-Rule" id="MF_02071"/>
    </source>
</evidence>
<dbReference type="PANTHER" id="PTHR34183:SF8">
    <property type="entry name" value="ENDOLYTIC PEPTIDOGLYCAN TRANSGLYCOSYLASE RLPA-RELATED"/>
    <property type="match status" value="1"/>
</dbReference>
<dbReference type="InterPro" id="IPR012997">
    <property type="entry name" value="RplA"/>
</dbReference>
<feature type="signal peptide" evidence="5">
    <location>
        <begin position="1"/>
        <end position="26"/>
    </location>
</feature>
<name>A0A931I273_9HYPH</name>
<organism evidence="7 8">
    <name type="scientific">Methylobrevis albus</name>
    <dbReference type="NCBI Taxonomy" id="2793297"/>
    <lineage>
        <taxon>Bacteria</taxon>
        <taxon>Pseudomonadati</taxon>
        <taxon>Pseudomonadota</taxon>
        <taxon>Alphaproteobacteria</taxon>
        <taxon>Hyphomicrobiales</taxon>
        <taxon>Pleomorphomonadaceae</taxon>
        <taxon>Methylobrevis</taxon>
    </lineage>
</organism>
<keyword evidence="8" id="KW-1185">Reference proteome</keyword>
<protein>
    <recommendedName>
        <fullName evidence="3">Endolytic peptidoglycan transglycosylase RlpA</fullName>
        <ecNumber evidence="3">4.2.2.-</ecNumber>
    </recommendedName>
</protein>
<keyword evidence="5" id="KW-0732">Signal</keyword>
<keyword evidence="3" id="KW-1003">Cell membrane</keyword>
<keyword evidence="2 3" id="KW-0961">Cell wall biogenesis/degradation</keyword>
<dbReference type="InterPro" id="IPR034718">
    <property type="entry name" value="RlpA"/>
</dbReference>
<dbReference type="EC" id="4.2.2.-" evidence="3"/>
<keyword evidence="1 3" id="KW-0456">Lyase</keyword>
<dbReference type="RefSeq" id="WP_197311532.1">
    <property type="nucleotide sequence ID" value="NZ_JADZLT010000050.1"/>
</dbReference>
<feature type="chain" id="PRO_5037829032" description="Endolytic peptidoglycan transglycosylase RlpA" evidence="5">
    <location>
        <begin position="27"/>
        <end position="134"/>
    </location>
</feature>
<dbReference type="GO" id="GO:0005886">
    <property type="term" value="C:plasma membrane"/>
    <property type="evidence" value="ECO:0007669"/>
    <property type="project" value="UniProtKB-SubCell"/>
</dbReference>
<comment type="function">
    <text evidence="3">Lytic transglycosylase with a strong preference for naked glycan strands that lack stem peptides.</text>
</comment>
<evidence type="ECO:0000256" key="4">
    <source>
        <dbReference type="RuleBase" id="RU003495"/>
    </source>
</evidence>
<comment type="subcellular location">
    <subcellularLocation>
        <location evidence="3">Cell membrane</location>
        <topology evidence="3">Lipid-anchor</topology>
    </subcellularLocation>
</comment>
<reference evidence="7" key="1">
    <citation type="submission" date="2020-12" db="EMBL/GenBank/DDBJ databases">
        <title>Methylobrevis albus sp. nov., isolated from fresh water lack sediment.</title>
        <authorList>
            <person name="Zou Q."/>
        </authorList>
    </citation>
    <scope>NUCLEOTIDE SEQUENCE</scope>
    <source>
        <strain evidence="7">L22</strain>
    </source>
</reference>
<accession>A0A931I273</accession>
<evidence type="ECO:0000256" key="1">
    <source>
        <dbReference type="ARBA" id="ARBA00023239"/>
    </source>
</evidence>
<dbReference type="Pfam" id="PF03330">
    <property type="entry name" value="DPBB_1"/>
    <property type="match status" value="1"/>
</dbReference>
<dbReference type="GO" id="GO:0008932">
    <property type="term" value="F:lytic endotransglycosylase activity"/>
    <property type="evidence" value="ECO:0007669"/>
    <property type="project" value="UniProtKB-UniRule"/>
</dbReference>
<feature type="domain" description="RlpA-like protein double-psi beta-barrel" evidence="6">
    <location>
        <begin position="34"/>
        <end position="120"/>
    </location>
</feature>
<dbReference type="Proteomes" id="UP000631694">
    <property type="component" value="Unassembled WGS sequence"/>
</dbReference>
<dbReference type="AlphaFoldDB" id="A0A931I273"/>
<dbReference type="GO" id="GO:0000270">
    <property type="term" value="P:peptidoglycan metabolic process"/>
    <property type="evidence" value="ECO:0007669"/>
    <property type="project" value="UniProtKB-UniRule"/>
</dbReference>
<dbReference type="CDD" id="cd22268">
    <property type="entry name" value="DPBB_RlpA-like"/>
    <property type="match status" value="1"/>
</dbReference>
<evidence type="ECO:0000313" key="8">
    <source>
        <dbReference type="Proteomes" id="UP000631694"/>
    </source>
</evidence>
<sequence length="134" mass="14426">MARRSVVEWRPGLRALLLSALALGLAACGSGPSQCGRASWYELTSRTASGEMADPNRLAAAHPNLPFGSRVRVENLKNRRSVVVRINDRGPYSGGRVIDVTRAAADRLDFRRDGVADVRISVVDGGPLKGGRRC</sequence>
<proteinExistence type="inferred from homology"/>
<comment type="similarity">
    <text evidence="3 4">Belongs to the RlpA family.</text>
</comment>